<keyword evidence="11" id="KW-1185">Reference proteome</keyword>
<dbReference type="Gene3D" id="2.40.50.140">
    <property type="entry name" value="Nucleic acid-binding proteins"/>
    <property type="match status" value="1"/>
</dbReference>
<evidence type="ECO:0000259" key="9">
    <source>
        <dbReference type="SMART" id="SM00532"/>
    </source>
</evidence>
<dbReference type="Gene3D" id="1.10.150.20">
    <property type="entry name" value="5' to 3' exonuclease, C-terminal subdomain"/>
    <property type="match status" value="1"/>
</dbReference>
<dbReference type="InterPro" id="IPR004150">
    <property type="entry name" value="NAD_DNA_ligase_OB"/>
</dbReference>
<dbReference type="PIRSF" id="PIRSF001604">
    <property type="entry name" value="LigA"/>
    <property type="match status" value="1"/>
</dbReference>
<evidence type="ECO:0000313" key="11">
    <source>
        <dbReference type="Proteomes" id="UP000196573"/>
    </source>
</evidence>
<evidence type="ECO:0000256" key="3">
    <source>
        <dbReference type="ARBA" id="ARBA00022705"/>
    </source>
</evidence>
<dbReference type="OrthoDB" id="9759736at2"/>
<keyword evidence="2 10" id="KW-0436">Ligase</keyword>
<dbReference type="EC" id="6.5.1.2" evidence="1"/>
<dbReference type="InterPro" id="IPR010994">
    <property type="entry name" value="RuvA_2-like"/>
</dbReference>
<evidence type="ECO:0000256" key="4">
    <source>
        <dbReference type="ARBA" id="ARBA00022763"/>
    </source>
</evidence>
<dbReference type="Pfam" id="PF03120">
    <property type="entry name" value="OB_DNA_ligase"/>
    <property type="match status" value="1"/>
</dbReference>
<accession>A0A1X7ADP8</accession>
<dbReference type="Pfam" id="PF01653">
    <property type="entry name" value="DNA_ligase_aden"/>
    <property type="match status" value="1"/>
</dbReference>
<gene>
    <name evidence="10" type="primary">ligB</name>
    <name evidence="10" type="ORF">EHSB41UT_00065</name>
</gene>
<dbReference type="GO" id="GO:0006260">
    <property type="term" value="P:DNA replication"/>
    <property type="evidence" value="ECO:0007669"/>
    <property type="project" value="UniProtKB-KW"/>
</dbReference>
<organism evidence="10 11">
    <name type="scientific">Parendozoicomonas haliclonae</name>
    <dbReference type="NCBI Taxonomy" id="1960125"/>
    <lineage>
        <taxon>Bacteria</taxon>
        <taxon>Pseudomonadati</taxon>
        <taxon>Pseudomonadota</taxon>
        <taxon>Gammaproteobacteria</taxon>
        <taxon>Oceanospirillales</taxon>
        <taxon>Endozoicomonadaceae</taxon>
        <taxon>Parendozoicomonas</taxon>
    </lineage>
</organism>
<dbReference type="SUPFAM" id="SSF50249">
    <property type="entry name" value="Nucleic acid-binding proteins"/>
    <property type="match status" value="1"/>
</dbReference>
<name>A0A1X7ADP8_9GAMM</name>
<feature type="domain" description="NAD-dependent DNA ligase N-terminal" evidence="9">
    <location>
        <begin position="38"/>
        <end position="441"/>
    </location>
</feature>
<dbReference type="GO" id="GO:0006281">
    <property type="term" value="P:DNA repair"/>
    <property type="evidence" value="ECO:0007669"/>
    <property type="project" value="UniProtKB-KW"/>
</dbReference>
<evidence type="ECO:0000256" key="8">
    <source>
        <dbReference type="SAM" id="SignalP"/>
    </source>
</evidence>
<dbReference type="EMBL" id="FWPT01000001">
    <property type="protein sequence ID" value="SMA31801.1"/>
    <property type="molecule type" value="Genomic_DNA"/>
</dbReference>
<proteinExistence type="predicted"/>
<evidence type="ECO:0000256" key="5">
    <source>
        <dbReference type="ARBA" id="ARBA00023027"/>
    </source>
</evidence>
<dbReference type="SMART" id="SM00532">
    <property type="entry name" value="LIGANc"/>
    <property type="match status" value="1"/>
</dbReference>
<keyword evidence="4" id="KW-0227">DNA damage</keyword>
<feature type="chain" id="PRO_5012259450" description="DNA ligase (NAD(+))" evidence="8">
    <location>
        <begin position="25"/>
        <end position="560"/>
    </location>
</feature>
<evidence type="ECO:0000256" key="6">
    <source>
        <dbReference type="ARBA" id="ARBA00023204"/>
    </source>
</evidence>
<keyword evidence="3" id="KW-0235">DNA replication</keyword>
<sequence length="560" mass="62773">MRLLFRQFIPILLLSLLLITSARADSCPDSFRDSSRDTLQQELSTLLNSINHHNDLYEDGRPVITDEEYDALTRRQRLLERCLGLTQTASTPPLDQNHRYPMGSLSKADGPDDIEAFLDNARRLGSPVILQPKIDGIAIELVYRYGKLVQALTRGQRRSGKGIDLMPLIPAISTIPKQLPNNLAEIVLHGELYALTSNEHAKGSASARHYVAGLVNRGSPSIKELKYLKFFPWHWVKSPLGNIQGNNLELEEWGFNNITASTHPVKDLYDVASLRNQYSLKNRMEDIPMDGIVLKLGSTTIQQRLGHLDGTPYWAIAWKFPSTTKATSIKDITWTIGRTGQVTVIVEVEPVTVNGITITRVNIGPEEYFSSQDIAIHDTISVSLKGAATPVHGKVLNRPEHRHHTTVPAQNRFNGMTCLRYSPECKEQFLSRVLWLIGNNGLDMPSVDKRDIQTLIEEGKIHTLADLFTLTEDELPQPALDILKEPQLSLAQSLRALGIPEIGQKRADKLAEKARNWSAVFKTSPEQIQDWLGCSSNKAQMMHDYIHSPEITALAQQLMK</sequence>
<dbReference type="SUPFAM" id="SSF56091">
    <property type="entry name" value="DNA ligase/mRNA capping enzyme, catalytic domain"/>
    <property type="match status" value="1"/>
</dbReference>
<dbReference type="InterPro" id="IPR013840">
    <property type="entry name" value="DNAligase_N"/>
</dbReference>
<keyword evidence="6" id="KW-0234">DNA repair</keyword>
<dbReference type="InterPro" id="IPR012340">
    <property type="entry name" value="NA-bd_OB-fold"/>
</dbReference>
<evidence type="ECO:0000256" key="2">
    <source>
        <dbReference type="ARBA" id="ARBA00022598"/>
    </source>
</evidence>
<evidence type="ECO:0000313" key="10">
    <source>
        <dbReference type="EMBL" id="SMA31801.1"/>
    </source>
</evidence>
<keyword evidence="8" id="KW-0732">Signal</keyword>
<dbReference type="Gene3D" id="1.10.287.610">
    <property type="entry name" value="Helix hairpin bin"/>
    <property type="match status" value="1"/>
</dbReference>
<reference evidence="10 11" key="1">
    <citation type="submission" date="2017-03" db="EMBL/GenBank/DDBJ databases">
        <authorList>
            <person name="Afonso C.L."/>
            <person name="Miller P.J."/>
            <person name="Scott M.A."/>
            <person name="Spackman E."/>
            <person name="Goraichik I."/>
            <person name="Dimitrov K.M."/>
            <person name="Suarez D.L."/>
            <person name="Swayne D.E."/>
        </authorList>
    </citation>
    <scope>NUCLEOTIDE SEQUENCE [LARGE SCALE GENOMIC DNA]</scope>
    <source>
        <strain evidence="10">SB41UT1</strain>
    </source>
</reference>
<dbReference type="InterPro" id="IPR013839">
    <property type="entry name" value="DNAligase_adenylation"/>
</dbReference>
<dbReference type="InterPro" id="IPR001679">
    <property type="entry name" value="DNA_ligase"/>
</dbReference>
<dbReference type="GO" id="GO:0003911">
    <property type="term" value="F:DNA ligase (NAD+) activity"/>
    <property type="evidence" value="ECO:0007669"/>
    <property type="project" value="UniProtKB-EC"/>
</dbReference>
<dbReference type="Gene3D" id="3.30.470.30">
    <property type="entry name" value="DNA ligase/mRNA capping enzyme"/>
    <property type="match status" value="1"/>
</dbReference>
<evidence type="ECO:0000256" key="7">
    <source>
        <dbReference type="ARBA" id="ARBA00034005"/>
    </source>
</evidence>
<keyword evidence="5" id="KW-0520">NAD</keyword>
<evidence type="ECO:0000256" key="1">
    <source>
        <dbReference type="ARBA" id="ARBA00012722"/>
    </source>
</evidence>
<dbReference type="AlphaFoldDB" id="A0A1X7ADP8"/>
<comment type="catalytic activity">
    <reaction evidence="7">
        <text>NAD(+) + (deoxyribonucleotide)n-3'-hydroxyl + 5'-phospho-(deoxyribonucleotide)m = (deoxyribonucleotide)n+m + AMP + beta-nicotinamide D-nucleotide.</text>
        <dbReference type="EC" id="6.5.1.2"/>
    </reaction>
</comment>
<dbReference type="SUPFAM" id="SSF47781">
    <property type="entry name" value="RuvA domain 2-like"/>
    <property type="match status" value="1"/>
</dbReference>
<protein>
    <recommendedName>
        <fullName evidence="1">DNA ligase (NAD(+))</fullName>
        <ecNumber evidence="1">6.5.1.2</ecNumber>
    </recommendedName>
</protein>
<dbReference type="RefSeq" id="WP_087105784.1">
    <property type="nucleotide sequence ID" value="NZ_CBCSCN010000012.1"/>
</dbReference>
<feature type="signal peptide" evidence="8">
    <location>
        <begin position="1"/>
        <end position="24"/>
    </location>
</feature>
<dbReference type="Proteomes" id="UP000196573">
    <property type="component" value="Unassembled WGS sequence"/>
</dbReference>